<organism evidence="1 2">
    <name type="scientific">Candidatus Woykebacteria bacterium RBG_16_43_9</name>
    <dbReference type="NCBI Taxonomy" id="1802596"/>
    <lineage>
        <taxon>Bacteria</taxon>
        <taxon>Candidatus Woykeibacteriota</taxon>
    </lineage>
</organism>
<proteinExistence type="predicted"/>
<dbReference type="EMBL" id="MHCS01000045">
    <property type="protein sequence ID" value="OGY25514.1"/>
    <property type="molecule type" value="Genomic_DNA"/>
</dbReference>
<comment type="caution">
    <text evidence="1">The sequence shown here is derived from an EMBL/GenBank/DDBJ whole genome shotgun (WGS) entry which is preliminary data.</text>
</comment>
<dbReference type="Proteomes" id="UP000176389">
    <property type="component" value="Unassembled WGS sequence"/>
</dbReference>
<accession>A0A1G1WD10</accession>
<name>A0A1G1WD10_9BACT</name>
<dbReference type="STRING" id="1802596.A2Z11_03755"/>
<gene>
    <name evidence="1" type="ORF">A2Z11_03755</name>
</gene>
<reference evidence="1 2" key="1">
    <citation type="journal article" date="2016" name="Nat. Commun.">
        <title>Thousands of microbial genomes shed light on interconnected biogeochemical processes in an aquifer system.</title>
        <authorList>
            <person name="Anantharaman K."/>
            <person name="Brown C.T."/>
            <person name="Hug L.A."/>
            <person name="Sharon I."/>
            <person name="Castelle C.J."/>
            <person name="Probst A.J."/>
            <person name="Thomas B.C."/>
            <person name="Singh A."/>
            <person name="Wilkins M.J."/>
            <person name="Karaoz U."/>
            <person name="Brodie E.L."/>
            <person name="Williams K.H."/>
            <person name="Hubbard S.S."/>
            <person name="Banfield J.F."/>
        </authorList>
    </citation>
    <scope>NUCLEOTIDE SEQUENCE [LARGE SCALE GENOMIC DNA]</scope>
</reference>
<dbReference type="AlphaFoldDB" id="A0A1G1WD10"/>
<sequence length="121" mass="13718">MAGTTEFVRSAIVKEIMDIRREMKLSEAVAKFEDALGSVEIGYLAMLDRSGELFLEGTQRHPDTHVEMRISQVNRRGHQLSFEPVEYAYPLDDEGYFDVFTWDGSGFRGPKREGRITGGVD</sequence>
<evidence type="ECO:0000313" key="2">
    <source>
        <dbReference type="Proteomes" id="UP000176389"/>
    </source>
</evidence>
<protein>
    <submittedName>
        <fullName evidence="1">Uncharacterized protein</fullName>
    </submittedName>
</protein>
<evidence type="ECO:0000313" key="1">
    <source>
        <dbReference type="EMBL" id="OGY25514.1"/>
    </source>
</evidence>